<keyword evidence="7" id="KW-0625">Polysaccharide transport</keyword>
<evidence type="ECO:0000256" key="4">
    <source>
        <dbReference type="ARBA" id="ARBA00022475"/>
    </source>
</evidence>
<dbReference type="OrthoDB" id="9786910at2"/>
<comment type="subcellular location">
    <subcellularLocation>
        <location evidence="1 9">Cell membrane</location>
        <topology evidence="1 9">Multi-pass membrane protein</topology>
    </subcellularLocation>
</comment>
<dbReference type="InterPro" id="IPR047817">
    <property type="entry name" value="ABC2_TM_bact-type"/>
</dbReference>
<dbReference type="PANTHER" id="PTHR30413">
    <property type="entry name" value="INNER MEMBRANE TRANSPORT PERMEASE"/>
    <property type="match status" value="1"/>
</dbReference>
<comment type="similarity">
    <text evidence="2 9">Belongs to the ABC-2 integral membrane protein family.</text>
</comment>
<feature type="domain" description="ABC transmembrane type-2" evidence="10">
    <location>
        <begin position="35"/>
        <end position="258"/>
    </location>
</feature>
<dbReference type="GO" id="GO:0015774">
    <property type="term" value="P:polysaccharide transport"/>
    <property type="evidence" value="ECO:0007669"/>
    <property type="project" value="UniProtKB-KW"/>
</dbReference>
<dbReference type="AlphaFoldDB" id="I2Q7S0"/>
<keyword evidence="8 9" id="KW-0472">Membrane</keyword>
<dbReference type="Pfam" id="PF01061">
    <property type="entry name" value="ABC2_membrane"/>
    <property type="match status" value="1"/>
</dbReference>
<evidence type="ECO:0000256" key="7">
    <source>
        <dbReference type="ARBA" id="ARBA00023047"/>
    </source>
</evidence>
<dbReference type="InterPro" id="IPR013525">
    <property type="entry name" value="ABC2_TM"/>
</dbReference>
<keyword evidence="3 9" id="KW-0813">Transport</keyword>
<dbReference type="GO" id="GO:0005886">
    <property type="term" value="C:plasma membrane"/>
    <property type="evidence" value="ECO:0007669"/>
    <property type="project" value="UniProtKB-SubCell"/>
</dbReference>
<keyword evidence="7" id="KW-0762">Sugar transport</keyword>
<dbReference type="GO" id="GO:0015920">
    <property type="term" value="P:lipopolysaccharide transport"/>
    <property type="evidence" value="ECO:0007669"/>
    <property type="project" value="TreeGrafter"/>
</dbReference>
<evidence type="ECO:0000256" key="3">
    <source>
        <dbReference type="ARBA" id="ARBA00022448"/>
    </source>
</evidence>
<feature type="transmembrane region" description="Helical" evidence="9">
    <location>
        <begin position="116"/>
        <end position="137"/>
    </location>
</feature>
<gene>
    <name evidence="11" type="ORF">DesU5LDRAFT_0107</name>
</gene>
<evidence type="ECO:0000256" key="2">
    <source>
        <dbReference type="ARBA" id="ARBA00007783"/>
    </source>
</evidence>
<proteinExistence type="inferred from homology"/>
<evidence type="ECO:0000256" key="6">
    <source>
        <dbReference type="ARBA" id="ARBA00022989"/>
    </source>
</evidence>
<feature type="transmembrane region" description="Helical" evidence="9">
    <location>
        <begin position="143"/>
        <end position="164"/>
    </location>
</feature>
<feature type="transmembrane region" description="Helical" evidence="9">
    <location>
        <begin position="67"/>
        <end position="83"/>
    </location>
</feature>
<dbReference type="eggNOG" id="COG1682">
    <property type="taxonomic scope" value="Bacteria"/>
</dbReference>
<keyword evidence="5 9" id="KW-0812">Transmembrane</keyword>
<evidence type="ECO:0000256" key="5">
    <source>
        <dbReference type="ARBA" id="ARBA00022692"/>
    </source>
</evidence>
<evidence type="ECO:0000259" key="10">
    <source>
        <dbReference type="PROSITE" id="PS51012"/>
    </source>
</evidence>
<feature type="transmembrane region" description="Helical" evidence="9">
    <location>
        <begin position="238"/>
        <end position="255"/>
    </location>
</feature>
<evidence type="ECO:0000313" key="11">
    <source>
        <dbReference type="EMBL" id="EIG55826.1"/>
    </source>
</evidence>
<sequence length="266" mass="30902">MKDLYYFLRDIVRGQEIIFEMVRYEFRAKYLGSYLGIVWAFIHPIVTIAVLWFVFSFGFKSGSVHDIAFVPWLAAGMIPWFYFSDTINDAASSILSNSFLVKKTDFRLSLLPIVKIYANAIVHVALVFLLYIIIIMNGYPPKIIWIQLLYYYFCMATLILGLSWSTSSIAVFTKDVNNIIAVALQIGFWATPIFWNVDSIPASIAPFIKVNPVYYIVNGYRDTLFLGVPFWEHPKQTIVFWLVVFFIWLAGFFIYRKLRPHFADVI</sequence>
<dbReference type="EMBL" id="JH600067">
    <property type="protein sequence ID" value="EIG55826.1"/>
    <property type="molecule type" value="Genomic_DNA"/>
</dbReference>
<accession>I2Q7S0</accession>
<dbReference type="PANTHER" id="PTHR30413:SF10">
    <property type="entry name" value="CAPSULE POLYSACCHARIDE EXPORT INNER-MEMBRANE PROTEIN CTRC"/>
    <property type="match status" value="1"/>
</dbReference>
<protein>
    <recommendedName>
        <fullName evidence="9">Transport permease protein</fullName>
    </recommendedName>
</protein>
<evidence type="ECO:0000256" key="1">
    <source>
        <dbReference type="ARBA" id="ARBA00004651"/>
    </source>
</evidence>
<evidence type="ECO:0000256" key="8">
    <source>
        <dbReference type="ARBA" id="ARBA00023136"/>
    </source>
</evidence>
<keyword evidence="4 9" id="KW-1003">Cell membrane</keyword>
<organism evidence="11">
    <name type="scientific">Desulfovibrio sp. U5L</name>
    <dbReference type="NCBI Taxonomy" id="596152"/>
    <lineage>
        <taxon>Bacteria</taxon>
        <taxon>Pseudomonadati</taxon>
        <taxon>Thermodesulfobacteriota</taxon>
        <taxon>Desulfovibrionia</taxon>
        <taxon>Desulfovibrionales</taxon>
        <taxon>Desulfovibrionaceae</taxon>
        <taxon>Desulfovibrio</taxon>
    </lineage>
</organism>
<reference evidence="11" key="1">
    <citation type="submission" date="2011-11" db="EMBL/GenBank/DDBJ databases">
        <title>Improved High-Quality Draft sequence of Desulfovibrio sp. U5L.</title>
        <authorList>
            <consortium name="US DOE Joint Genome Institute"/>
            <person name="Lucas S."/>
            <person name="Han J."/>
            <person name="Lapidus A."/>
            <person name="Cheng J.-F."/>
            <person name="Goodwin L."/>
            <person name="Pitluck S."/>
            <person name="Peters L."/>
            <person name="Ovchinnikova G."/>
            <person name="Held B."/>
            <person name="Detter J.C."/>
            <person name="Han C."/>
            <person name="Tapia R."/>
            <person name="Land M."/>
            <person name="Hauser L."/>
            <person name="Kyrpides N."/>
            <person name="Ivanova N."/>
            <person name="Pagani I."/>
            <person name="Gabster J."/>
            <person name="Walker C."/>
            <person name="Stolyar S."/>
            <person name="Stahl D."/>
            <person name="Arkin A."/>
            <person name="Dehal P."/>
            <person name="Hazen T."/>
            <person name="Woyke T."/>
        </authorList>
    </citation>
    <scope>NUCLEOTIDE SEQUENCE [LARGE SCALE GENOMIC DNA]</scope>
    <source>
        <strain evidence="11">U5L</strain>
    </source>
</reference>
<feature type="transmembrane region" description="Helical" evidence="9">
    <location>
        <begin position="31"/>
        <end position="55"/>
    </location>
</feature>
<dbReference type="PROSITE" id="PS51012">
    <property type="entry name" value="ABC_TM2"/>
    <property type="match status" value="1"/>
</dbReference>
<name>I2Q7S0_9BACT</name>
<dbReference type="GO" id="GO:0140359">
    <property type="term" value="F:ABC-type transporter activity"/>
    <property type="evidence" value="ECO:0007669"/>
    <property type="project" value="InterPro"/>
</dbReference>
<evidence type="ECO:0000256" key="9">
    <source>
        <dbReference type="RuleBase" id="RU361157"/>
    </source>
</evidence>
<feature type="transmembrane region" description="Helical" evidence="9">
    <location>
        <begin position="176"/>
        <end position="195"/>
    </location>
</feature>
<dbReference type="HOGENOM" id="CLU_060703_1_0_7"/>
<dbReference type="STRING" id="596152.DesU5LDRAFT_0107"/>
<keyword evidence="6 9" id="KW-1133">Transmembrane helix</keyword>